<keyword evidence="11" id="KW-1015">Disulfide bond</keyword>
<dbReference type="Proteomes" id="UP000261360">
    <property type="component" value="Unplaced"/>
</dbReference>
<evidence type="ECO:0000256" key="7">
    <source>
        <dbReference type="ARBA" id="ARBA00022526"/>
    </source>
</evidence>
<dbReference type="CDD" id="cd04367">
    <property type="entry name" value="IlGF_insulin_like"/>
    <property type="match status" value="1"/>
</dbReference>
<dbReference type="GeneTree" id="ENSGT00940000164327"/>
<evidence type="ECO:0000256" key="6">
    <source>
        <dbReference type="ARBA" id="ARBA00022525"/>
    </source>
</evidence>
<dbReference type="Pfam" id="PF00049">
    <property type="entry name" value="Insulin"/>
    <property type="match status" value="1"/>
</dbReference>
<dbReference type="InterPro" id="IPR016179">
    <property type="entry name" value="Insulin-like"/>
</dbReference>
<dbReference type="PANTHER" id="PTHR11454:SF9">
    <property type="entry name" value="INSULIN"/>
    <property type="match status" value="1"/>
</dbReference>
<comment type="function">
    <text evidence="1 13">Insulin decreases blood glucose concentration. It increases cell permeability to monosaccharides, amino acids and fatty acids. It accelerates glycolysis, the pentose phosphate cycle, and glycogen synthesis in liver.</text>
</comment>
<evidence type="ECO:0000256" key="10">
    <source>
        <dbReference type="ARBA" id="ARBA00022729"/>
    </source>
</evidence>
<evidence type="ECO:0000256" key="4">
    <source>
        <dbReference type="ARBA" id="ARBA00011207"/>
    </source>
</evidence>
<dbReference type="SMART" id="SM00078">
    <property type="entry name" value="IlGF"/>
    <property type="match status" value="1"/>
</dbReference>
<dbReference type="RefSeq" id="XP_023285217.1">
    <property type="nucleotide sequence ID" value="XM_023429449.1"/>
</dbReference>
<evidence type="ECO:0000256" key="2">
    <source>
        <dbReference type="ARBA" id="ARBA00004613"/>
    </source>
</evidence>
<keyword evidence="7 13" id="KW-0313">Glucose metabolism</keyword>
<feature type="domain" description="Insulin-like" evidence="15">
    <location>
        <begin position="28"/>
        <end position="114"/>
    </location>
</feature>
<dbReference type="Ensembl" id="ENSSLDT00000010608.1">
    <property type="protein sequence ID" value="ENSSLDP00000010238.1"/>
    <property type="gene ID" value="ENSSLDG00000008164.1"/>
</dbReference>
<dbReference type="Gene3D" id="1.10.100.10">
    <property type="entry name" value="Insulin-like"/>
    <property type="match status" value="1"/>
</dbReference>
<dbReference type="PANTHER" id="PTHR11454">
    <property type="entry name" value="INSULIN/INSULIN GROWTH FACTOR"/>
    <property type="match status" value="1"/>
</dbReference>
<reference evidence="16" key="1">
    <citation type="submission" date="2025-08" db="UniProtKB">
        <authorList>
            <consortium name="Ensembl"/>
        </authorList>
    </citation>
    <scope>IDENTIFICATION</scope>
</reference>
<evidence type="ECO:0000256" key="1">
    <source>
        <dbReference type="ARBA" id="ARBA00002985"/>
    </source>
</evidence>
<dbReference type="PRINTS" id="PR00276">
    <property type="entry name" value="INSULINFAMLY"/>
</dbReference>
<evidence type="ECO:0000256" key="3">
    <source>
        <dbReference type="ARBA" id="ARBA00009034"/>
    </source>
</evidence>
<keyword evidence="17" id="KW-1185">Reference proteome</keyword>
<feature type="signal peptide" evidence="14">
    <location>
        <begin position="1"/>
        <end position="24"/>
    </location>
</feature>
<evidence type="ECO:0000256" key="12">
    <source>
        <dbReference type="ARBA" id="ARBA00023277"/>
    </source>
</evidence>
<keyword evidence="12 13" id="KW-0119">Carbohydrate metabolism</keyword>
<dbReference type="KEGG" id="slal:111672131"/>
<dbReference type="InterPro" id="IPR022353">
    <property type="entry name" value="Insulin_CS"/>
</dbReference>
<keyword evidence="9 13" id="KW-0372">Hormone</keyword>
<dbReference type="InterPro" id="IPR022352">
    <property type="entry name" value="Ins/IGF/rlx"/>
</dbReference>
<dbReference type="GO" id="GO:0005615">
    <property type="term" value="C:extracellular space"/>
    <property type="evidence" value="ECO:0007669"/>
    <property type="project" value="TreeGrafter"/>
</dbReference>
<evidence type="ECO:0000256" key="11">
    <source>
        <dbReference type="ARBA" id="ARBA00023157"/>
    </source>
</evidence>
<dbReference type="SUPFAM" id="SSF56994">
    <property type="entry name" value="Insulin-like"/>
    <property type="match status" value="1"/>
</dbReference>
<evidence type="ECO:0000256" key="14">
    <source>
        <dbReference type="SAM" id="SignalP"/>
    </source>
</evidence>
<dbReference type="OrthoDB" id="10019596at2759"/>
<reference evidence="16" key="2">
    <citation type="submission" date="2025-09" db="UniProtKB">
        <authorList>
            <consortium name="Ensembl"/>
        </authorList>
    </citation>
    <scope>IDENTIFICATION</scope>
</reference>
<dbReference type="FunFam" id="1.10.100.10:FF:000003">
    <property type="entry name" value="Insulin"/>
    <property type="match status" value="1"/>
</dbReference>
<dbReference type="GeneID" id="111672131"/>
<evidence type="ECO:0000313" key="17">
    <source>
        <dbReference type="Proteomes" id="UP000261360"/>
    </source>
</evidence>
<dbReference type="AlphaFoldDB" id="A0A3B4XCX6"/>
<accession>A0A3B4XCX6</accession>
<evidence type="ECO:0000256" key="8">
    <source>
        <dbReference type="ARBA" id="ARBA00022685"/>
    </source>
</evidence>
<comment type="subcellular location">
    <subcellularLocation>
        <location evidence="2 13">Secreted</location>
    </subcellularLocation>
</comment>
<organism evidence="16 17">
    <name type="scientific">Seriola lalandi dorsalis</name>
    <dbReference type="NCBI Taxonomy" id="1841481"/>
    <lineage>
        <taxon>Eukaryota</taxon>
        <taxon>Metazoa</taxon>
        <taxon>Chordata</taxon>
        <taxon>Craniata</taxon>
        <taxon>Vertebrata</taxon>
        <taxon>Euteleostomi</taxon>
        <taxon>Actinopterygii</taxon>
        <taxon>Neopterygii</taxon>
        <taxon>Teleostei</taxon>
        <taxon>Neoteleostei</taxon>
        <taxon>Acanthomorphata</taxon>
        <taxon>Carangaria</taxon>
        <taxon>Carangiformes</taxon>
        <taxon>Carangidae</taxon>
        <taxon>Seriola</taxon>
    </lineage>
</organism>
<keyword evidence="8" id="KW-0165">Cleavage on pair of basic residues</keyword>
<protein>
    <recommendedName>
        <fullName evidence="5 13">Insulin</fullName>
    </recommendedName>
</protein>
<name>A0A3B4XCX6_SERLL</name>
<evidence type="ECO:0000313" key="16">
    <source>
        <dbReference type="Ensembl" id="ENSSLDP00000010238.1"/>
    </source>
</evidence>
<comment type="subunit">
    <text evidence="4 13">Heterodimer of a B chain and an A chain linked by two disulfide bonds.</text>
</comment>
<sequence length="115" mass="12403">MAALWLHTASMLVLLVMSCPGSQAIASQYLCGSHLVDALHLICGDRGFTYMPMSDANPVPRVLPPMAGGAASVGGENEGAKFASQDQMEMMVKRGIVEQCCHRPCSLYDLESYCY</sequence>
<dbReference type="InterPro" id="IPR036438">
    <property type="entry name" value="Insulin-like_sf"/>
</dbReference>
<proteinExistence type="inferred from homology"/>
<dbReference type="InterPro" id="IPR004825">
    <property type="entry name" value="Insulin"/>
</dbReference>
<evidence type="ECO:0000259" key="15">
    <source>
        <dbReference type="SMART" id="SM00078"/>
    </source>
</evidence>
<dbReference type="GO" id="GO:0006006">
    <property type="term" value="P:glucose metabolic process"/>
    <property type="evidence" value="ECO:0007669"/>
    <property type="project" value="UniProtKB-UniRule"/>
</dbReference>
<dbReference type="PROSITE" id="PS00262">
    <property type="entry name" value="INSULIN"/>
    <property type="match status" value="1"/>
</dbReference>
<keyword evidence="10 14" id="KW-0732">Signal</keyword>
<dbReference type="STRING" id="1841481.ENSSLDP00000010238"/>
<dbReference type="GO" id="GO:0005179">
    <property type="term" value="F:hormone activity"/>
    <property type="evidence" value="ECO:0007669"/>
    <property type="project" value="UniProtKB-KW"/>
</dbReference>
<comment type="similarity">
    <text evidence="3 13">Belongs to the insulin family.</text>
</comment>
<evidence type="ECO:0000256" key="5">
    <source>
        <dbReference type="ARBA" id="ARBA00020180"/>
    </source>
</evidence>
<evidence type="ECO:0000256" key="9">
    <source>
        <dbReference type="ARBA" id="ARBA00022702"/>
    </source>
</evidence>
<evidence type="ECO:0000256" key="13">
    <source>
        <dbReference type="RuleBase" id="RU000406"/>
    </source>
</evidence>
<dbReference type="PRINTS" id="PR00277">
    <property type="entry name" value="INSULIN"/>
</dbReference>
<feature type="chain" id="PRO_5017372647" description="Insulin" evidence="14">
    <location>
        <begin position="25"/>
        <end position="115"/>
    </location>
</feature>
<keyword evidence="6 13" id="KW-0964">Secreted</keyword>